<evidence type="ECO:0008006" key="5">
    <source>
        <dbReference type="Google" id="ProtNLM"/>
    </source>
</evidence>
<accession>A0ABZ1LGE5</accession>
<evidence type="ECO:0000313" key="3">
    <source>
        <dbReference type="EMBL" id="WTR73115.1"/>
    </source>
</evidence>
<organism evidence="3 4">
    <name type="scientific">Streptomyces zaomyceticus</name>
    <dbReference type="NCBI Taxonomy" id="68286"/>
    <lineage>
        <taxon>Bacteria</taxon>
        <taxon>Bacillati</taxon>
        <taxon>Actinomycetota</taxon>
        <taxon>Actinomycetes</taxon>
        <taxon>Kitasatosporales</taxon>
        <taxon>Streptomycetaceae</taxon>
        <taxon>Streptomyces</taxon>
    </lineage>
</organism>
<evidence type="ECO:0000256" key="2">
    <source>
        <dbReference type="SAM" id="Phobius"/>
    </source>
</evidence>
<feature type="transmembrane region" description="Helical" evidence="2">
    <location>
        <begin position="317"/>
        <end position="336"/>
    </location>
</feature>
<dbReference type="Proteomes" id="UP001622594">
    <property type="component" value="Chromosome"/>
</dbReference>
<name>A0ABZ1LGE5_9ACTN</name>
<feature type="transmembrane region" description="Helical" evidence="2">
    <location>
        <begin position="204"/>
        <end position="225"/>
    </location>
</feature>
<dbReference type="RefSeq" id="WP_327161352.1">
    <property type="nucleotide sequence ID" value="NZ_CP108062.1"/>
</dbReference>
<feature type="transmembrane region" description="Helical" evidence="2">
    <location>
        <begin position="278"/>
        <end position="297"/>
    </location>
</feature>
<evidence type="ECO:0000256" key="1">
    <source>
        <dbReference type="SAM" id="MobiDB-lite"/>
    </source>
</evidence>
<protein>
    <recommendedName>
        <fullName evidence="5">LigA protein</fullName>
    </recommendedName>
</protein>
<keyword evidence="2" id="KW-0472">Membrane</keyword>
<evidence type="ECO:0000313" key="4">
    <source>
        <dbReference type="Proteomes" id="UP001622594"/>
    </source>
</evidence>
<feature type="compositionally biased region" description="Basic and acidic residues" evidence="1">
    <location>
        <begin position="14"/>
        <end position="30"/>
    </location>
</feature>
<feature type="transmembrane region" description="Helical" evidence="2">
    <location>
        <begin position="75"/>
        <end position="96"/>
    </location>
</feature>
<feature type="transmembrane region" description="Helical" evidence="2">
    <location>
        <begin position="108"/>
        <end position="128"/>
    </location>
</feature>
<proteinExistence type="predicted"/>
<keyword evidence="2" id="KW-0812">Transmembrane</keyword>
<reference evidence="3 4" key="1">
    <citation type="submission" date="2022-10" db="EMBL/GenBank/DDBJ databases">
        <title>The complete genomes of actinobacterial strains from the NBC collection.</title>
        <authorList>
            <person name="Joergensen T.S."/>
            <person name="Alvarez Arevalo M."/>
            <person name="Sterndorff E.B."/>
            <person name="Faurdal D."/>
            <person name="Vuksanovic O."/>
            <person name="Mourched A.-S."/>
            <person name="Charusanti P."/>
            <person name="Shaw S."/>
            <person name="Blin K."/>
            <person name="Weber T."/>
        </authorList>
    </citation>
    <scope>NUCLEOTIDE SEQUENCE [LARGE SCALE GENOMIC DNA]</scope>
    <source>
        <strain evidence="3 4">NBC_00123</strain>
    </source>
</reference>
<keyword evidence="2" id="KW-1133">Transmembrane helix</keyword>
<feature type="transmembrane region" description="Helical" evidence="2">
    <location>
        <begin position="248"/>
        <end position="266"/>
    </location>
</feature>
<gene>
    <name evidence="3" type="ORF">OG814_29450</name>
</gene>
<feature type="transmembrane region" description="Helical" evidence="2">
    <location>
        <begin position="154"/>
        <end position="177"/>
    </location>
</feature>
<feature type="region of interest" description="Disordered" evidence="1">
    <location>
        <begin position="1"/>
        <end position="30"/>
    </location>
</feature>
<keyword evidence="4" id="KW-1185">Reference proteome</keyword>
<sequence>MTPTAHLPAPAPGADHRDGTGHRTPADHRTGRARRALRVVAILACVPYVSLKIAWVAGSEIGIPAGSVLLERRELLAVANSITVLADALVVVLALLLTRPWGRRVPAWLLALPMWAATGLLAPIMTGYPTQLAVALLGGDERAAAPAEPFLDPWVFAVVYGGFILQGLSLGTLFALYARDRWGHLWRGRLGGLPARLSGPRVRATALAGAVLALFPAVLHVRWLLGSTEGMSARQIAERDSDAVVLEAQWVVFLVVGVAATLFLVLRRPAALQVRTAVAAAWVGSGTAGCWGAYMSLVALMPEPDPAKQVTTLMRLAYAGEMITGFLLAAALAVVLRRRSAEA</sequence>
<feature type="transmembrane region" description="Helical" evidence="2">
    <location>
        <begin position="36"/>
        <end position="55"/>
    </location>
</feature>
<dbReference type="EMBL" id="CP108188">
    <property type="protein sequence ID" value="WTR73115.1"/>
    <property type="molecule type" value="Genomic_DNA"/>
</dbReference>